<dbReference type="Gene3D" id="3.40.50.12280">
    <property type="match status" value="1"/>
</dbReference>
<proteinExistence type="inferred from homology"/>
<dbReference type="SUPFAM" id="SSF56770">
    <property type="entry name" value="HydA/Nqo6-like"/>
    <property type="match status" value="1"/>
</dbReference>
<keyword evidence="11" id="KW-1185">Reference proteome</keyword>
<dbReference type="Pfam" id="PF01058">
    <property type="entry name" value="Oxidored_q6"/>
    <property type="match status" value="1"/>
</dbReference>
<evidence type="ECO:0000259" key="9">
    <source>
        <dbReference type="Pfam" id="PF01058"/>
    </source>
</evidence>
<evidence type="ECO:0000256" key="3">
    <source>
        <dbReference type="ARBA" id="ARBA00022475"/>
    </source>
</evidence>
<evidence type="ECO:0000313" key="11">
    <source>
        <dbReference type="Proteomes" id="UP001516390"/>
    </source>
</evidence>
<feature type="domain" description="NADH:ubiquinone oxidoreductase-like 20kDa subunit" evidence="9">
    <location>
        <begin position="40"/>
        <end position="151"/>
    </location>
</feature>
<dbReference type="InterPro" id="IPR052375">
    <property type="entry name" value="Complex_I_20kDa-like"/>
</dbReference>
<dbReference type="Proteomes" id="UP001516390">
    <property type="component" value="Unassembled WGS sequence"/>
</dbReference>
<evidence type="ECO:0000256" key="7">
    <source>
        <dbReference type="ARBA" id="ARBA00023014"/>
    </source>
</evidence>
<evidence type="ECO:0000256" key="2">
    <source>
        <dbReference type="ARBA" id="ARBA00009173"/>
    </source>
</evidence>
<evidence type="ECO:0000256" key="5">
    <source>
        <dbReference type="ARBA" id="ARBA00022723"/>
    </source>
</evidence>
<dbReference type="RefSeq" id="WP_182081859.1">
    <property type="nucleotide sequence ID" value="NZ_NWUS01000002.1"/>
</dbReference>
<keyword evidence="5" id="KW-0479">Metal-binding</keyword>
<evidence type="ECO:0000256" key="8">
    <source>
        <dbReference type="ARBA" id="ARBA00023136"/>
    </source>
</evidence>
<comment type="cofactor">
    <cofactor evidence="1">
        <name>[4Fe-4S] cluster</name>
        <dbReference type="ChEBI" id="CHEBI:49883"/>
    </cofactor>
</comment>
<name>A0ABR5ZMZ9_9PROT</name>
<accession>A0ABR5ZMZ9</accession>
<evidence type="ECO:0000313" key="10">
    <source>
        <dbReference type="EMBL" id="MBA5725701.1"/>
    </source>
</evidence>
<keyword evidence="6" id="KW-0408">Iron</keyword>
<comment type="similarity">
    <text evidence="2">Belongs to the complex I 20 kDa subunit family.</text>
</comment>
<protein>
    <recommendedName>
        <fullName evidence="9">NADH:ubiquinone oxidoreductase-like 20kDa subunit domain-containing protein</fullName>
    </recommendedName>
</protein>
<keyword evidence="7" id="KW-0411">Iron-sulfur</keyword>
<keyword evidence="4" id="KW-0004">4Fe-4S</keyword>
<keyword evidence="8" id="KW-0472">Membrane</keyword>
<dbReference type="InterPro" id="IPR006137">
    <property type="entry name" value="NADH_UbQ_OxRdtase-like_20kDa"/>
</dbReference>
<comment type="caution">
    <text evidence="10">The sequence shown here is derived from an EMBL/GenBank/DDBJ whole genome shotgun (WGS) entry which is preliminary data.</text>
</comment>
<evidence type="ECO:0000256" key="4">
    <source>
        <dbReference type="ARBA" id="ARBA00022485"/>
    </source>
</evidence>
<keyword evidence="3" id="KW-1003">Cell membrane</keyword>
<evidence type="ECO:0000256" key="6">
    <source>
        <dbReference type="ARBA" id="ARBA00023004"/>
    </source>
</evidence>
<evidence type="ECO:0000256" key="1">
    <source>
        <dbReference type="ARBA" id="ARBA00001966"/>
    </source>
</evidence>
<dbReference type="EMBL" id="NWUS01000002">
    <property type="protein sequence ID" value="MBA5725701.1"/>
    <property type="molecule type" value="Genomic_DNA"/>
</dbReference>
<gene>
    <name evidence="10" type="ORF">CPA57_05360</name>
</gene>
<reference evidence="10 11" key="1">
    <citation type="submission" date="2017-09" db="EMBL/GenBank/DDBJ databases">
        <authorList>
            <person name="Jakob F."/>
        </authorList>
    </citation>
    <scope>NUCLEOTIDE SEQUENCE [LARGE SCALE GENOMIC DNA]</scope>
    <source>
        <strain evidence="10 11">TMW 2.1880</strain>
    </source>
</reference>
<dbReference type="PANTHER" id="PTHR42989">
    <property type="entry name" value="HYDROGENASE-4 COMPONENT I"/>
    <property type="match status" value="1"/>
</dbReference>
<sequence>MQPAPLTMMLAFLDVQKWRPQPMRRQGRRIRLFSLETGSCEGCAMELLSLGSSAYPLEGSGFQSVRHPEDADWLLVTGSVTRSCAGALASAWEAMPAGRSLVAVGDCAHDGGMWKNTYATLGGLHALSRVYGSIPGCPPSPAAILQALVELAEGGLSSTSSQASSASRRSRQ</sequence>
<organism evidence="10 11">
    <name type="scientific">Bombella favorum</name>
    <dbReference type="NCBI Taxonomy" id="2039164"/>
    <lineage>
        <taxon>Bacteria</taxon>
        <taxon>Pseudomonadati</taxon>
        <taxon>Pseudomonadota</taxon>
        <taxon>Alphaproteobacteria</taxon>
        <taxon>Acetobacterales</taxon>
        <taxon>Acetobacteraceae</taxon>
        <taxon>Bombella</taxon>
    </lineage>
</organism>
<dbReference type="PANTHER" id="PTHR42989:SF1">
    <property type="entry name" value="FORMATE HYDROGENLYASE SUBUNIT 7-RELATED"/>
    <property type="match status" value="1"/>
</dbReference>